<evidence type="ECO:0000256" key="9">
    <source>
        <dbReference type="RuleBase" id="RU366031"/>
    </source>
</evidence>
<keyword evidence="5 9" id="KW-0627">Porphyrin biosynthesis</keyword>
<protein>
    <recommendedName>
        <fullName evidence="7 9">Uroporphyrinogen-III synthase</fullName>
        <ecNumber evidence="3 9">4.2.1.75</ecNumber>
    </recommendedName>
</protein>
<dbReference type="PANTHER" id="PTHR38042:SF1">
    <property type="entry name" value="UROPORPHYRINOGEN-III SYNTHASE, CHLOROPLASTIC"/>
    <property type="match status" value="1"/>
</dbReference>
<dbReference type="Proteomes" id="UP001465153">
    <property type="component" value="Unassembled WGS sequence"/>
</dbReference>
<gene>
    <name evidence="11" type="ORF">NBRC116591_07920</name>
</gene>
<evidence type="ECO:0000313" key="11">
    <source>
        <dbReference type="EMBL" id="GAA6166982.1"/>
    </source>
</evidence>
<evidence type="ECO:0000256" key="8">
    <source>
        <dbReference type="ARBA" id="ARBA00048617"/>
    </source>
</evidence>
<dbReference type="PANTHER" id="PTHR38042">
    <property type="entry name" value="UROPORPHYRINOGEN-III SYNTHASE, CHLOROPLASTIC"/>
    <property type="match status" value="1"/>
</dbReference>
<evidence type="ECO:0000256" key="1">
    <source>
        <dbReference type="ARBA" id="ARBA00004772"/>
    </source>
</evidence>
<evidence type="ECO:0000256" key="2">
    <source>
        <dbReference type="ARBA" id="ARBA00008133"/>
    </source>
</evidence>
<evidence type="ECO:0000256" key="3">
    <source>
        <dbReference type="ARBA" id="ARBA00013109"/>
    </source>
</evidence>
<comment type="catalytic activity">
    <reaction evidence="8 9">
        <text>hydroxymethylbilane = uroporphyrinogen III + H2O</text>
        <dbReference type="Rhea" id="RHEA:18965"/>
        <dbReference type="ChEBI" id="CHEBI:15377"/>
        <dbReference type="ChEBI" id="CHEBI:57308"/>
        <dbReference type="ChEBI" id="CHEBI:57845"/>
        <dbReference type="EC" id="4.2.1.75"/>
    </reaction>
</comment>
<keyword evidence="4 9" id="KW-0456">Lyase</keyword>
<comment type="pathway">
    <text evidence="1 9">Porphyrin-containing compound metabolism; protoporphyrin-IX biosynthesis; coproporphyrinogen-III from 5-aminolevulinate: step 3/4.</text>
</comment>
<dbReference type="SUPFAM" id="SSF69618">
    <property type="entry name" value="HemD-like"/>
    <property type="match status" value="1"/>
</dbReference>
<dbReference type="InterPro" id="IPR003754">
    <property type="entry name" value="4pyrrol_synth_uPrphyn_synth"/>
</dbReference>
<dbReference type="Pfam" id="PF02602">
    <property type="entry name" value="HEM4"/>
    <property type="match status" value="1"/>
</dbReference>
<dbReference type="CDD" id="cd06578">
    <property type="entry name" value="HemD"/>
    <property type="match status" value="1"/>
</dbReference>
<accession>A0ABQ0A5R4</accession>
<evidence type="ECO:0000313" key="12">
    <source>
        <dbReference type="Proteomes" id="UP001465153"/>
    </source>
</evidence>
<evidence type="ECO:0000256" key="5">
    <source>
        <dbReference type="ARBA" id="ARBA00023244"/>
    </source>
</evidence>
<keyword evidence="12" id="KW-1185">Reference proteome</keyword>
<comment type="similarity">
    <text evidence="2 9">Belongs to the uroporphyrinogen-III synthase family.</text>
</comment>
<evidence type="ECO:0000256" key="4">
    <source>
        <dbReference type="ARBA" id="ARBA00023239"/>
    </source>
</evidence>
<dbReference type="Gene3D" id="3.40.50.10090">
    <property type="match status" value="2"/>
</dbReference>
<reference evidence="11 12" key="1">
    <citation type="submission" date="2024-04" db="EMBL/GenBank/DDBJ databases">
        <title>Draft genome sequence of Sessilibacter corallicola NBRC 116591.</title>
        <authorList>
            <person name="Miyakawa T."/>
            <person name="Kusuya Y."/>
            <person name="Miura T."/>
        </authorList>
    </citation>
    <scope>NUCLEOTIDE SEQUENCE [LARGE SCALE GENOMIC DNA]</scope>
    <source>
        <strain evidence="11 12">KU-00831-HH</strain>
    </source>
</reference>
<dbReference type="InterPro" id="IPR036108">
    <property type="entry name" value="4pyrrol_syn_uPrphyn_synt_sf"/>
</dbReference>
<name>A0ABQ0A5R4_9GAMM</name>
<dbReference type="InterPro" id="IPR039793">
    <property type="entry name" value="UROS/Hem4"/>
</dbReference>
<evidence type="ECO:0000259" key="10">
    <source>
        <dbReference type="Pfam" id="PF02602"/>
    </source>
</evidence>
<dbReference type="EC" id="4.2.1.75" evidence="3 9"/>
<feature type="domain" description="Tetrapyrrole biosynthesis uroporphyrinogen III synthase" evidence="10">
    <location>
        <begin position="9"/>
        <end position="214"/>
    </location>
</feature>
<evidence type="ECO:0000256" key="7">
    <source>
        <dbReference type="ARBA" id="ARBA00040167"/>
    </source>
</evidence>
<dbReference type="EMBL" id="BAABWN010000002">
    <property type="protein sequence ID" value="GAA6166982.1"/>
    <property type="molecule type" value="Genomic_DNA"/>
</dbReference>
<organism evidence="11 12">
    <name type="scientific">Sessilibacter corallicola</name>
    <dbReference type="NCBI Taxonomy" id="2904075"/>
    <lineage>
        <taxon>Bacteria</taxon>
        <taxon>Pseudomonadati</taxon>
        <taxon>Pseudomonadota</taxon>
        <taxon>Gammaproteobacteria</taxon>
        <taxon>Cellvibrionales</taxon>
        <taxon>Cellvibrionaceae</taxon>
        <taxon>Sessilibacter</taxon>
    </lineage>
</organism>
<evidence type="ECO:0000256" key="6">
    <source>
        <dbReference type="ARBA" id="ARBA00037589"/>
    </source>
</evidence>
<proteinExistence type="inferred from homology"/>
<sequence>MEIIPVAGDQQRQKIRGQVMDLDLYHIAIFVSQNAVQFAFDVIDDFWLQLPLNTEFFAVGSATARALTLHGVNAESGLGEAMDSESLLMLPQLNAVDGLKVVIFRGLGGRTKLADELISRGACVDYCELYERVYPSDCASALAASQFGNDSQDITLVYSGESLQNLQRSIVESQKTHVFNTAVVVPGARVAAMAKSLGFTTIFEAKNASEEAMITTMTQACDSL</sequence>
<comment type="function">
    <text evidence="6 9">Catalyzes cyclization of the linear tetrapyrrole, hydroxymethylbilane, to the macrocyclic uroporphyrinogen III.</text>
</comment>
<comment type="caution">
    <text evidence="11">The sequence shown here is derived from an EMBL/GenBank/DDBJ whole genome shotgun (WGS) entry which is preliminary data.</text>
</comment>